<dbReference type="GO" id="GO:0051015">
    <property type="term" value="F:actin filament binding"/>
    <property type="evidence" value="ECO:0007669"/>
    <property type="project" value="TreeGrafter"/>
</dbReference>
<dbReference type="SMART" id="SM00323">
    <property type="entry name" value="RasGAP"/>
    <property type="match status" value="1"/>
</dbReference>
<feature type="region of interest" description="Disordered" evidence="2">
    <location>
        <begin position="506"/>
        <end position="526"/>
    </location>
</feature>
<dbReference type="Ensembl" id="ENSPMAT00000010418.1">
    <property type="protein sequence ID" value="ENSPMAP00000010372.1"/>
    <property type="gene ID" value="ENSPMAG00000009429.1"/>
</dbReference>
<reference evidence="4" key="2">
    <citation type="submission" date="2025-09" db="UniProtKB">
        <authorList>
            <consortium name="Ensembl"/>
        </authorList>
    </citation>
    <scope>IDENTIFICATION</scope>
</reference>
<dbReference type="PROSITE" id="PS50018">
    <property type="entry name" value="RAS_GTPASE_ACTIV_2"/>
    <property type="match status" value="1"/>
</dbReference>
<dbReference type="InterPro" id="IPR008936">
    <property type="entry name" value="Rho_GTPase_activation_prot"/>
</dbReference>
<dbReference type="PROSITE" id="PS00509">
    <property type="entry name" value="RAS_GTPASE_ACTIV_1"/>
    <property type="match status" value="1"/>
</dbReference>
<dbReference type="SUPFAM" id="SSF48350">
    <property type="entry name" value="GTPase activation domain, GAP"/>
    <property type="match status" value="1"/>
</dbReference>
<dbReference type="PANTHER" id="PTHR14149:SF14">
    <property type="entry name" value="CALPONIN-HOMOLOGY (CH) DOMAIN-CONTAINING PROTEIN"/>
    <property type="match status" value="1"/>
</dbReference>
<dbReference type="HOGENOM" id="CLU_000972_0_0_1"/>
<feature type="coiled-coil region" evidence="1">
    <location>
        <begin position="460"/>
        <end position="487"/>
    </location>
</feature>
<dbReference type="FunFam" id="1.10.506.10:FF:000004">
    <property type="entry name" value="IQ motif containing GTPase activating protein 1"/>
    <property type="match status" value="1"/>
</dbReference>
<dbReference type="PANTHER" id="PTHR14149">
    <property type="entry name" value="RAS GTPASE-ACTIVATING PROTEIN WITH IQ MOTIF"/>
    <property type="match status" value="1"/>
</dbReference>
<proteinExistence type="predicted"/>
<evidence type="ECO:0000259" key="3">
    <source>
        <dbReference type="PROSITE" id="PS50018"/>
    </source>
</evidence>
<dbReference type="Gene3D" id="1.10.506.10">
    <property type="entry name" value="GTPase Activation - p120gap, domain 1"/>
    <property type="match status" value="1"/>
</dbReference>
<reference evidence="4" key="1">
    <citation type="submission" date="2025-08" db="UniProtKB">
        <authorList>
            <consortium name="Ensembl"/>
        </authorList>
    </citation>
    <scope>IDENTIFICATION</scope>
</reference>
<keyword evidence="1" id="KW-0175">Coiled coil</keyword>
<dbReference type="GO" id="GO:0005096">
    <property type="term" value="F:GTPase activator activity"/>
    <property type="evidence" value="ECO:0007669"/>
    <property type="project" value="TreeGrafter"/>
</dbReference>
<feature type="domain" description="Ras-GAP" evidence="3">
    <location>
        <begin position="1"/>
        <end position="203"/>
    </location>
</feature>
<dbReference type="SUPFAM" id="SSF143885">
    <property type="entry name" value="RGC domain-like"/>
    <property type="match status" value="1"/>
</dbReference>
<name>S4RYT1_PETMA</name>
<dbReference type="STRING" id="7757.ENSPMAP00000010372"/>
<dbReference type="AlphaFoldDB" id="S4RYT1"/>
<dbReference type="GO" id="GO:0005516">
    <property type="term" value="F:calmodulin binding"/>
    <property type="evidence" value="ECO:0007669"/>
    <property type="project" value="TreeGrafter"/>
</dbReference>
<accession>S4RYT1</accession>
<dbReference type="GO" id="GO:1903479">
    <property type="term" value="P:mitotic actomyosin contractile ring assembly actin filament organization"/>
    <property type="evidence" value="ECO:0007669"/>
    <property type="project" value="TreeGrafter"/>
</dbReference>
<dbReference type="InterPro" id="IPR000593">
    <property type="entry name" value="RasGAP_C"/>
</dbReference>
<evidence type="ECO:0000313" key="4">
    <source>
        <dbReference type="Ensembl" id="ENSPMAP00000010372.1"/>
    </source>
</evidence>
<dbReference type="InterPro" id="IPR001936">
    <property type="entry name" value="RasGAP_dom"/>
</dbReference>
<dbReference type="OMA" id="AYMITLN"/>
<dbReference type="GO" id="GO:0005938">
    <property type="term" value="C:cell cortex"/>
    <property type="evidence" value="ECO:0007669"/>
    <property type="project" value="TreeGrafter"/>
</dbReference>
<dbReference type="InterPro" id="IPR023152">
    <property type="entry name" value="RasGAP_CS"/>
</dbReference>
<evidence type="ECO:0000256" key="2">
    <source>
        <dbReference type="SAM" id="MobiDB-lite"/>
    </source>
</evidence>
<protein>
    <submittedName>
        <fullName evidence="4">IQ motif containing GTPase activating protein 2</fullName>
    </submittedName>
</protein>
<evidence type="ECO:0000256" key="1">
    <source>
        <dbReference type="SAM" id="Coils"/>
    </source>
</evidence>
<dbReference type="GeneTree" id="ENSGT00950000183076"/>
<organism evidence="4">
    <name type="scientific">Petromyzon marinus</name>
    <name type="common">Sea lamprey</name>
    <dbReference type="NCBI Taxonomy" id="7757"/>
    <lineage>
        <taxon>Eukaryota</taxon>
        <taxon>Metazoa</taxon>
        <taxon>Chordata</taxon>
        <taxon>Craniata</taxon>
        <taxon>Vertebrata</taxon>
        <taxon>Cyclostomata</taxon>
        <taxon>Hyperoartia</taxon>
        <taxon>Petromyzontiformes</taxon>
        <taxon>Petromyzontidae</taxon>
        <taxon>Petromyzon</taxon>
    </lineage>
</organism>
<dbReference type="Pfam" id="PF03836">
    <property type="entry name" value="RasGAP_C"/>
    <property type="match status" value="1"/>
</dbReference>
<dbReference type="Pfam" id="PF00616">
    <property type="entry name" value="RasGAP"/>
    <property type="match status" value="1"/>
</dbReference>
<sequence>RSKVDQMQDIVTGNPTVIKMVVSFNRGTRGQNALRQLLGPLVKEVIEDKALNINTNPVEVYKAWVNQMESQTGEASNLPYDVAPEQALAHDDVKKRMEMSIRNLRMATDKFLLSIFNSLDNIPYGMRYIAKVLKNSLREKFPDATDDELLKIVGNLLYYRYMNPAIVAPDGFDIIDMSAGGQLHSDQRRNLGSVAKVLQFAASNKIFEGDSAHLASMNAYLSEASSKFRKFFQAACEVPEPEDKFSIDEYSDLVTVSKPVIYTTVGELINTHSLLLEHEDAIAPDHNDPLHELLLDLGEVPNLQALIGEGGGDASDPNKEAQLAKTEISLTLASKFEVPEGDDSNMKSLLLKTKRLIVDVIRVQPGDTLAEILKTPATSEQEVEHAMMIQRRTIMAAKTPEKMKGGQVLAEADQPLDKKKRTIVKNLKILESASLVSSAANYQQLINDIAKDIRNQRRYRQRRKAELVKLQQTLNALNSKTTFYEEQIDYYNKYIKTCLDNLARSGKNSRRSVHQGSAKGSSGKKVKQTNLRYTAARLHEKGVLLEIEGLQPSQFKNVLFDISPSDEVGDFDVRAKFMGVEMEKVQLHFQDLLQLQYEGVAVMKIFDKAKVNVNLLIFLLNKKFYGK</sequence>